<accession>U1RK32</accession>
<reference evidence="3 4" key="1">
    <citation type="submission" date="2013-08" db="EMBL/GenBank/DDBJ databases">
        <authorList>
            <person name="Weinstock G."/>
            <person name="Sodergren E."/>
            <person name="Wylie T."/>
            <person name="Fulton L."/>
            <person name="Fulton R."/>
            <person name="Fronick C."/>
            <person name="O'Laughlin M."/>
            <person name="Godfrey J."/>
            <person name="Miner T."/>
            <person name="Herter B."/>
            <person name="Appelbaum E."/>
            <person name="Cordes M."/>
            <person name="Lek S."/>
            <person name="Wollam A."/>
            <person name="Pepin K.H."/>
            <person name="Palsikar V.B."/>
            <person name="Mitreva M."/>
            <person name="Wilson R.K."/>
        </authorList>
    </citation>
    <scope>NUCLEOTIDE SEQUENCE [LARGE SCALE GENOMIC DNA]</scope>
    <source>
        <strain evidence="3 4">F0530</strain>
    </source>
</reference>
<evidence type="ECO:0000256" key="2">
    <source>
        <dbReference type="SAM" id="Phobius"/>
    </source>
</evidence>
<evidence type="ECO:0000256" key="1">
    <source>
        <dbReference type="SAM" id="MobiDB-lite"/>
    </source>
</evidence>
<sequence length="98" mass="11008">MWRSFSGRFEWNESQNSDIIGCNVTYFFEGVIMSCHKHESIKSCSFFKGLGVASLVAAAAGAAFVLYKRSQPVEDPWAEEYWSEVEAEDEDEEAPAAE</sequence>
<name>U1RK32_9ACTO</name>
<comment type="caution">
    <text evidence="3">The sequence shown here is derived from an EMBL/GenBank/DDBJ whole genome shotgun (WGS) entry which is preliminary data.</text>
</comment>
<evidence type="ECO:0000313" key="3">
    <source>
        <dbReference type="EMBL" id="ERH19993.1"/>
    </source>
</evidence>
<feature type="region of interest" description="Disordered" evidence="1">
    <location>
        <begin position="79"/>
        <end position="98"/>
    </location>
</feature>
<evidence type="ECO:0000313" key="4">
    <source>
        <dbReference type="Proteomes" id="UP000016481"/>
    </source>
</evidence>
<dbReference type="AlphaFoldDB" id="U1RK32"/>
<keyword evidence="2" id="KW-1133">Transmembrane helix</keyword>
<keyword evidence="2" id="KW-0812">Transmembrane</keyword>
<dbReference type="Proteomes" id="UP000016481">
    <property type="component" value="Unassembled WGS sequence"/>
</dbReference>
<keyword evidence="2" id="KW-0472">Membrane</keyword>
<gene>
    <name evidence="3" type="ORF">HMPREF1978_00188</name>
</gene>
<feature type="transmembrane region" description="Helical" evidence="2">
    <location>
        <begin position="46"/>
        <end position="67"/>
    </location>
</feature>
<proteinExistence type="predicted"/>
<dbReference type="HOGENOM" id="CLU_181993_0_0_11"/>
<organism evidence="3 4">
    <name type="scientific">Actinomyces graevenitzii F0530</name>
    <dbReference type="NCBI Taxonomy" id="1321817"/>
    <lineage>
        <taxon>Bacteria</taxon>
        <taxon>Bacillati</taxon>
        <taxon>Actinomycetota</taxon>
        <taxon>Actinomycetes</taxon>
        <taxon>Actinomycetales</taxon>
        <taxon>Actinomycetaceae</taxon>
        <taxon>Actinomyces</taxon>
    </lineage>
</organism>
<dbReference type="PATRIC" id="fig|1321817.3.peg.156"/>
<protein>
    <submittedName>
        <fullName evidence="3">Uncharacterized protein</fullName>
    </submittedName>
</protein>
<dbReference type="EMBL" id="AWSC01000008">
    <property type="protein sequence ID" value="ERH19993.1"/>
    <property type="molecule type" value="Genomic_DNA"/>
</dbReference>